<feature type="transmembrane region" description="Helical" evidence="7">
    <location>
        <begin position="68"/>
        <end position="88"/>
    </location>
</feature>
<proteinExistence type="inferred from homology"/>
<reference evidence="9 10" key="1">
    <citation type="submission" date="2020-08" db="EMBL/GenBank/DDBJ databases">
        <title>Genomic Encyclopedia of Type Strains, Phase IV (KMG-IV): sequencing the most valuable type-strain genomes for metagenomic binning, comparative biology and taxonomic classification.</title>
        <authorList>
            <person name="Goeker M."/>
        </authorList>
    </citation>
    <scope>NUCLEOTIDE SEQUENCE [LARGE SCALE GENOMIC DNA]</scope>
    <source>
        <strain evidence="9 10">DSM 25895</strain>
    </source>
</reference>
<evidence type="ECO:0000256" key="6">
    <source>
        <dbReference type="ARBA" id="ARBA00023136"/>
    </source>
</evidence>
<dbReference type="InterPro" id="IPR007182">
    <property type="entry name" value="MnhB"/>
</dbReference>
<organism evidence="9 10">
    <name type="scientific">Neoroseomonas alkaliterrae</name>
    <dbReference type="NCBI Taxonomy" id="1452450"/>
    <lineage>
        <taxon>Bacteria</taxon>
        <taxon>Pseudomonadati</taxon>
        <taxon>Pseudomonadota</taxon>
        <taxon>Alphaproteobacteria</taxon>
        <taxon>Acetobacterales</taxon>
        <taxon>Acetobacteraceae</taxon>
        <taxon>Neoroseomonas</taxon>
    </lineage>
</organism>
<evidence type="ECO:0000256" key="4">
    <source>
        <dbReference type="ARBA" id="ARBA00022692"/>
    </source>
</evidence>
<dbReference type="AlphaFoldDB" id="A0A840XHT8"/>
<sequence>MNDSLIMRGMAPWVFWAALALSVFVLLRGHNEPGGGFIGGLIGALGFVFYALAMGAEAARARLRLPPLHVGGWGLVIAAVSGIPALLFHGEPFLTQQWIEGTPLGTTIIFDLGVYLVVLGFALGFVLPFVEDEA</sequence>
<keyword evidence="5 7" id="KW-1133">Transmembrane helix</keyword>
<keyword evidence="6 7" id="KW-0472">Membrane</keyword>
<feature type="transmembrane region" description="Helical" evidence="7">
    <location>
        <begin position="12"/>
        <end position="30"/>
    </location>
</feature>
<dbReference type="PANTHER" id="PTHR33932:SF4">
    <property type="entry name" value="NA(+)_H(+) ANTIPORTER SUBUNIT B"/>
    <property type="match status" value="1"/>
</dbReference>
<keyword evidence="3" id="KW-1003">Cell membrane</keyword>
<evidence type="ECO:0000256" key="2">
    <source>
        <dbReference type="ARBA" id="ARBA00009425"/>
    </source>
</evidence>
<dbReference type="EMBL" id="JACIJE010000001">
    <property type="protein sequence ID" value="MBB5688045.1"/>
    <property type="molecule type" value="Genomic_DNA"/>
</dbReference>
<evidence type="ECO:0000313" key="9">
    <source>
        <dbReference type="EMBL" id="MBB5688045.1"/>
    </source>
</evidence>
<comment type="similarity">
    <text evidence="2">Belongs to the CPA3 antiporters (TC 2.A.63) subunit B family.</text>
</comment>
<gene>
    <name evidence="9" type="ORF">FHS88_000155</name>
</gene>
<dbReference type="GO" id="GO:0005886">
    <property type="term" value="C:plasma membrane"/>
    <property type="evidence" value="ECO:0007669"/>
    <property type="project" value="UniProtKB-SubCell"/>
</dbReference>
<evidence type="ECO:0000256" key="5">
    <source>
        <dbReference type="ARBA" id="ARBA00022989"/>
    </source>
</evidence>
<feature type="domain" description="Na+/H+ antiporter MnhB subunit-related protein" evidence="8">
    <location>
        <begin position="6"/>
        <end position="122"/>
    </location>
</feature>
<evidence type="ECO:0000313" key="10">
    <source>
        <dbReference type="Proteomes" id="UP000562254"/>
    </source>
</evidence>
<dbReference type="InterPro" id="IPR050622">
    <property type="entry name" value="CPA3_antiporter_subunitB"/>
</dbReference>
<comment type="subcellular location">
    <subcellularLocation>
        <location evidence="1">Cell membrane</location>
        <topology evidence="1">Multi-pass membrane protein</topology>
    </subcellularLocation>
</comment>
<keyword evidence="4 7" id="KW-0812">Transmembrane</keyword>
<keyword evidence="10" id="KW-1185">Reference proteome</keyword>
<dbReference type="RefSeq" id="WP_184480336.1">
    <property type="nucleotide sequence ID" value="NZ_JAAEDJ010000034.1"/>
</dbReference>
<evidence type="ECO:0000256" key="3">
    <source>
        <dbReference type="ARBA" id="ARBA00022475"/>
    </source>
</evidence>
<dbReference type="Proteomes" id="UP000562254">
    <property type="component" value="Unassembled WGS sequence"/>
</dbReference>
<feature type="transmembrane region" description="Helical" evidence="7">
    <location>
        <begin position="108"/>
        <end position="130"/>
    </location>
</feature>
<evidence type="ECO:0000259" key="8">
    <source>
        <dbReference type="Pfam" id="PF04039"/>
    </source>
</evidence>
<dbReference type="Pfam" id="PF04039">
    <property type="entry name" value="MnhB"/>
    <property type="match status" value="1"/>
</dbReference>
<evidence type="ECO:0000256" key="1">
    <source>
        <dbReference type="ARBA" id="ARBA00004651"/>
    </source>
</evidence>
<comment type="caution">
    <text evidence="9">The sequence shown here is derived from an EMBL/GenBank/DDBJ whole genome shotgun (WGS) entry which is preliminary data.</text>
</comment>
<feature type="transmembrane region" description="Helical" evidence="7">
    <location>
        <begin position="36"/>
        <end position="56"/>
    </location>
</feature>
<accession>A0A840XHT8</accession>
<evidence type="ECO:0000256" key="7">
    <source>
        <dbReference type="SAM" id="Phobius"/>
    </source>
</evidence>
<dbReference type="PANTHER" id="PTHR33932">
    <property type="entry name" value="NA(+)/H(+) ANTIPORTER SUBUNIT B"/>
    <property type="match status" value="1"/>
</dbReference>
<protein>
    <submittedName>
        <fullName evidence="9">Multicomponent Na+:H+ antiporter subunit B</fullName>
    </submittedName>
</protein>
<name>A0A840XHT8_9PROT</name>